<feature type="domain" description="Gal80p-like C-terminal" evidence="2">
    <location>
        <begin position="92"/>
        <end position="241"/>
    </location>
</feature>
<dbReference type="Gene3D" id="3.30.360.10">
    <property type="entry name" value="Dihydrodipicolinate Reductase, domain 2"/>
    <property type="match status" value="1"/>
</dbReference>
<dbReference type="Proteomes" id="UP000566819">
    <property type="component" value="Unassembled WGS sequence"/>
</dbReference>
<evidence type="ECO:0000259" key="2">
    <source>
        <dbReference type="Pfam" id="PF22685"/>
    </source>
</evidence>
<evidence type="ECO:0000313" key="3">
    <source>
        <dbReference type="EMBL" id="KAF4633141.1"/>
    </source>
</evidence>
<gene>
    <name evidence="3" type="ORF">G7Y89_g4982</name>
</gene>
<comment type="caution">
    <text evidence="3">The sequence shown here is derived from an EMBL/GenBank/DDBJ whole genome shotgun (WGS) entry which is preliminary data.</text>
</comment>
<dbReference type="Pfam" id="PF22685">
    <property type="entry name" value="Gal80p_C-like"/>
    <property type="match status" value="1"/>
</dbReference>
<reference evidence="3 4" key="1">
    <citation type="submission" date="2020-03" db="EMBL/GenBank/DDBJ databases">
        <title>Draft Genome Sequence of Cudoniella acicularis.</title>
        <authorList>
            <person name="Buettner E."/>
            <person name="Kellner H."/>
        </authorList>
    </citation>
    <scope>NUCLEOTIDE SEQUENCE [LARGE SCALE GENOMIC DNA]</scope>
    <source>
        <strain evidence="3 4">DSM 108380</strain>
    </source>
</reference>
<dbReference type="SUPFAM" id="SSF55347">
    <property type="entry name" value="Glyceraldehyde-3-phosphate dehydrogenase-like, C-terminal domain"/>
    <property type="match status" value="1"/>
</dbReference>
<proteinExistence type="predicted"/>
<dbReference type="AlphaFoldDB" id="A0A8H4RQF3"/>
<dbReference type="PANTHER" id="PTHR43708">
    <property type="entry name" value="CONSERVED EXPRESSED OXIDOREDUCTASE (EUROFUNG)"/>
    <property type="match status" value="1"/>
</dbReference>
<keyword evidence="4" id="KW-1185">Reference proteome</keyword>
<dbReference type="InterPro" id="IPR051317">
    <property type="entry name" value="Gfo/Idh/MocA_oxidoreduct"/>
</dbReference>
<dbReference type="InterPro" id="IPR055080">
    <property type="entry name" value="Gal80p-like_C"/>
</dbReference>
<dbReference type="SUPFAM" id="SSF51735">
    <property type="entry name" value="NAD(P)-binding Rossmann-fold domains"/>
    <property type="match status" value="1"/>
</dbReference>
<accession>A0A8H4RQF3</accession>
<dbReference type="PANTHER" id="PTHR43708:SF1">
    <property type="entry name" value="GALACTOSE_LACTOSE METABOLISM REGULATORY PROTEIN GAL80"/>
    <property type="match status" value="1"/>
</dbReference>
<feature type="domain" description="Gfo/Idh/MocA-like oxidoreductase N-terminal" evidence="1">
    <location>
        <begin position="18"/>
        <end position="85"/>
    </location>
</feature>
<organism evidence="3 4">
    <name type="scientific">Cudoniella acicularis</name>
    <dbReference type="NCBI Taxonomy" id="354080"/>
    <lineage>
        <taxon>Eukaryota</taxon>
        <taxon>Fungi</taxon>
        <taxon>Dikarya</taxon>
        <taxon>Ascomycota</taxon>
        <taxon>Pezizomycotina</taxon>
        <taxon>Leotiomycetes</taxon>
        <taxon>Helotiales</taxon>
        <taxon>Tricladiaceae</taxon>
        <taxon>Cudoniella</taxon>
    </lineage>
</organism>
<protein>
    <recommendedName>
        <fullName evidence="5">Gfo/Idh/MocA-like oxidoreductase N-terminal domain-containing protein</fullName>
    </recommendedName>
</protein>
<dbReference type="OrthoDB" id="64915at2759"/>
<dbReference type="InterPro" id="IPR036291">
    <property type="entry name" value="NAD(P)-bd_dom_sf"/>
</dbReference>
<dbReference type="Gene3D" id="3.40.50.720">
    <property type="entry name" value="NAD(P)-binding Rossmann-like Domain"/>
    <property type="match status" value="1"/>
</dbReference>
<name>A0A8H4RQF3_9HELO</name>
<dbReference type="InterPro" id="IPR000683">
    <property type="entry name" value="Gfo/Idh/MocA-like_OxRdtase_N"/>
</dbReference>
<evidence type="ECO:0000259" key="1">
    <source>
        <dbReference type="Pfam" id="PF01408"/>
    </source>
</evidence>
<sequence length="332" mass="37043">MSSPTRVGLIGLSGTPPNEYEDLAADKDVDLVVCSVRVDRHFLTVRPSIIAGKTIFVEWPLEKNVAVAREMESLALKHNAKTIVGAQGSFDPYVRKIREIIDSGRIGKFLSSNIYGALGNAGPTESKNVRYFLNREVGGNVVTIRFGHATEFVTAAFGEFKIWHSLLSNRLTTKDIVDSSQNKTIIKSAPNDVPDQIMLQAFVGSSNAPLTLHFRGGSTFPGTPATDWRIQGSKGELRLTSSSESLNVGREDTKLELYDAETGKVEVIVPERDEWDGLRLQARNIAREYEAWRKGEWVPDFTWAVKRHEMIEGMWKKYDEDLVRLERMGASG</sequence>
<dbReference type="GO" id="GO:0000166">
    <property type="term" value="F:nucleotide binding"/>
    <property type="evidence" value="ECO:0007669"/>
    <property type="project" value="InterPro"/>
</dbReference>
<evidence type="ECO:0008006" key="5">
    <source>
        <dbReference type="Google" id="ProtNLM"/>
    </source>
</evidence>
<evidence type="ECO:0000313" key="4">
    <source>
        <dbReference type="Proteomes" id="UP000566819"/>
    </source>
</evidence>
<dbReference type="EMBL" id="JAAMPI010000285">
    <property type="protein sequence ID" value="KAF4633141.1"/>
    <property type="molecule type" value="Genomic_DNA"/>
</dbReference>
<dbReference type="Pfam" id="PF01408">
    <property type="entry name" value="GFO_IDH_MocA"/>
    <property type="match status" value="1"/>
</dbReference>